<gene>
    <name evidence="2" type="ORF">DDK22_17620</name>
</gene>
<sequence>MFALRRMRKTQVTEQTDMAGVPSVSIDAVLASDRKFQIARVERKRAVRSGEGGVSATYSVGGPPAHAQRKALLSEPR</sequence>
<organism evidence="2 3">
    <name type="scientific">Cupriavidus necator</name>
    <name type="common">Alcaligenes eutrophus</name>
    <name type="synonym">Ralstonia eutropha</name>
    <dbReference type="NCBI Taxonomy" id="106590"/>
    <lineage>
        <taxon>Bacteria</taxon>
        <taxon>Pseudomonadati</taxon>
        <taxon>Pseudomonadota</taxon>
        <taxon>Betaproteobacteria</taxon>
        <taxon>Burkholderiales</taxon>
        <taxon>Burkholderiaceae</taxon>
        <taxon>Cupriavidus</taxon>
    </lineage>
</organism>
<accession>A0A367PH89</accession>
<reference evidence="2 3" key="1">
    <citation type="submission" date="2018-04" db="EMBL/GenBank/DDBJ databases">
        <title>Cupriavidus necator CR12 genome sequencing and assembly.</title>
        <authorList>
            <person name="Ben Fekih I."/>
            <person name="Mazhar H.S."/>
            <person name="Bello S.K."/>
            <person name="Rensing C."/>
        </authorList>
    </citation>
    <scope>NUCLEOTIDE SEQUENCE [LARGE SCALE GENOMIC DNA]</scope>
    <source>
        <strain evidence="2 3">CR12</strain>
    </source>
</reference>
<evidence type="ECO:0000313" key="2">
    <source>
        <dbReference type="EMBL" id="RCJ07228.1"/>
    </source>
</evidence>
<dbReference type="Proteomes" id="UP000253501">
    <property type="component" value="Unassembled WGS sequence"/>
</dbReference>
<protein>
    <submittedName>
        <fullName evidence="2">Uncharacterized protein</fullName>
    </submittedName>
</protein>
<comment type="caution">
    <text evidence="2">The sequence shown here is derived from an EMBL/GenBank/DDBJ whole genome shotgun (WGS) entry which is preliminary data.</text>
</comment>
<evidence type="ECO:0000256" key="1">
    <source>
        <dbReference type="SAM" id="MobiDB-lite"/>
    </source>
</evidence>
<feature type="region of interest" description="Disordered" evidence="1">
    <location>
        <begin position="50"/>
        <end position="77"/>
    </location>
</feature>
<evidence type="ECO:0000313" key="3">
    <source>
        <dbReference type="Proteomes" id="UP000253501"/>
    </source>
</evidence>
<name>A0A367PH89_CUPNE</name>
<proteinExistence type="predicted"/>
<dbReference type="EMBL" id="QDHA01000040">
    <property type="protein sequence ID" value="RCJ07228.1"/>
    <property type="molecule type" value="Genomic_DNA"/>
</dbReference>
<dbReference type="AlphaFoldDB" id="A0A367PH89"/>